<protein>
    <submittedName>
        <fullName evidence="2">HTH-type transcriptional activator RhaS</fullName>
    </submittedName>
</protein>
<proteinExistence type="predicted"/>
<name>A0A377TTF1_KLEPN</name>
<dbReference type="AlphaFoldDB" id="A0A377TTF1"/>
<feature type="region of interest" description="Disordered" evidence="1">
    <location>
        <begin position="19"/>
        <end position="38"/>
    </location>
</feature>
<dbReference type="Proteomes" id="UP000254938">
    <property type="component" value="Unassembled WGS sequence"/>
</dbReference>
<evidence type="ECO:0000313" key="3">
    <source>
        <dbReference type="Proteomes" id="UP000254938"/>
    </source>
</evidence>
<reference evidence="2 3" key="1">
    <citation type="submission" date="2018-06" db="EMBL/GenBank/DDBJ databases">
        <authorList>
            <consortium name="Pathogen Informatics"/>
            <person name="Doyle S."/>
        </authorList>
    </citation>
    <scope>NUCLEOTIDE SEQUENCE [LARGE SCALE GENOMIC DNA]</scope>
    <source>
        <strain evidence="2 3">NCTC9140</strain>
    </source>
</reference>
<dbReference type="EMBL" id="UGKQ01000007">
    <property type="protein sequence ID" value="STS82983.1"/>
    <property type="molecule type" value="Genomic_DNA"/>
</dbReference>
<evidence type="ECO:0000256" key="1">
    <source>
        <dbReference type="SAM" id="MobiDB-lite"/>
    </source>
</evidence>
<organism evidence="2 3">
    <name type="scientific">Klebsiella pneumoniae</name>
    <dbReference type="NCBI Taxonomy" id="573"/>
    <lineage>
        <taxon>Bacteria</taxon>
        <taxon>Pseudomonadati</taxon>
        <taxon>Pseudomonadota</taxon>
        <taxon>Gammaproteobacteria</taxon>
        <taxon>Enterobacterales</taxon>
        <taxon>Enterobacteriaceae</taxon>
        <taxon>Klebsiella/Raoultella group</taxon>
        <taxon>Klebsiella</taxon>
        <taxon>Klebsiella pneumoniae complex</taxon>
    </lineage>
</organism>
<sequence>MMTLTVEYYFTHPQDKLGMYASDPEDNSQEHGMNLPNW</sequence>
<evidence type="ECO:0000313" key="2">
    <source>
        <dbReference type="EMBL" id="STS82983.1"/>
    </source>
</evidence>
<gene>
    <name evidence="2" type="ORF">NCTC9140_04736</name>
</gene>
<accession>A0A377TTF1</accession>